<gene>
    <name evidence="1" type="ORF">THF1A12_50191</name>
</gene>
<dbReference type="EMBL" id="CAKMUD010000105">
    <property type="protein sequence ID" value="CAH1601735.1"/>
    <property type="molecule type" value="Genomic_DNA"/>
</dbReference>
<dbReference type="RefSeq" id="WP_409589844.1">
    <property type="nucleotide sequence ID" value="NZ_CAKMTZ010000104.1"/>
</dbReference>
<evidence type="ECO:0000313" key="1">
    <source>
        <dbReference type="EMBL" id="CAH1601735.1"/>
    </source>
</evidence>
<comment type="caution">
    <text evidence="1">The sequence shown here is derived from an EMBL/GenBank/DDBJ whole genome shotgun (WGS) entry which is preliminary data.</text>
</comment>
<dbReference type="Proteomes" id="UP001295462">
    <property type="component" value="Unassembled WGS sequence"/>
</dbReference>
<evidence type="ECO:0008006" key="3">
    <source>
        <dbReference type="Google" id="ProtNLM"/>
    </source>
</evidence>
<reference evidence="1" key="1">
    <citation type="submission" date="2022-01" db="EMBL/GenBank/DDBJ databases">
        <authorList>
            <person name="Lagorce A."/>
        </authorList>
    </citation>
    <scope>NUCLEOTIDE SEQUENCE</scope>
    <source>
        <strain evidence="1">Th15_F1_A12</strain>
    </source>
</reference>
<dbReference type="AlphaFoldDB" id="A0AAU9QW05"/>
<evidence type="ECO:0000313" key="2">
    <source>
        <dbReference type="Proteomes" id="UP001295462"/>
    </source>
</evidence>
<sequence length="122" mass="13793">MEYSVKKVTSKEAAISAIEARQHKIVELDYEGGANDVFELARLGRKNIVGVQFISQESITIANETVLKQYLSKPKQTFKQRFLTLEFNLDSSSLAEYQKQLSEHGDLILPKGFLPTQETISQ</sequence>
<organism evidence="1 2">
    <name type="scientific">Vibrio jasicida</name>
    <dbReference type="NCBI Taxonomy" id="766224"/>
    <lineage>
        <taxon>Bacteria</taxon>
        <taxon>Pseudomonadati</taxon>
        <taxon>Pseudomonadota</taxon>
        <taxon>Gammaproteobacteria</taxon>
        <taxon>Vibrionales</taxon>
        <taxon>Vibrionaceae</taxon>
        <taxon>Vibrio</taxon>
    </lineage>
</organism>
<proteinExistence type="predicted"/>
<protein>
    <recommendedName>
        <fullName evidence="3">PHA-granule associated protein 4</fullName>
    </recommendedName>
</protein>
<accession>A0AAU9QW05</accession>
<name>A0AAU9QW05_9VIBR</name>